<evidence type="ECO:0000313" key="4">
    <source>
        <dbReference type="Proteomes" id="UP001165498"/>
    </source>
</evidence>
<accession>A0ABT1QUN4</accession>
<proteinExistence type="predicted"/>
<dbReference type="Proteomes" id="UP001165498">
    <property type="component" value="Unassembled WGS sequence"/>
</dbReference>
<evidence type="ECO:0000256" key="1">
    <source>
        <dbReference type="SAM" id="Phobius"/>
    </source>
</evidence>
<name>A0ABT1QUN4_9GAMM</name>
<protein>
    <recommendedName>
        <fullName evidence="5">Tissue inhibitor of metalloproteinase</fullName>
    </recommendedName>
</protein>
<gene>
    <name evidence="3" type="ORF">NM961_14835</name>
</gene>
<dbReference type="EMBL" id="JANFQO010000013">
    <property type="protein sequence ID" value="MCQ4165995.1"/>
    <property type="molecule type" value="Genomic_DNA"/>
</dbReference>
<keyword evidence="1" id="KW-1133">Transmembrane helix</keyword>
<organism evidence="3 4">
    <name type="scientific">Tahibacter harae</name>
    <dbReference type="NCBI Taxonomy" id="2963937"/>
    <lineage>
        <taxon>Bacteria</taxon>
        <taxon>Pseudomonadati</taxon>
        <taxon>Pseudomonadota</taxon>
        <taxon>Gammaproteobacteria</taxon>
        <taxon>Lysobacterales</taxon>
        <taxon>Rhodanobacteraceae</taxon>
        <taxon>Tahibacter</taxon>
    </lineage>
</organism>
<feature type="chain" id="PRO_5047254304" description="Tissue inhibitor of metalloproteinase" evidence="2">
    <location>
        <begin position="27"/>
        <end position="190"/>
    </location>
</feature>
<keyword evidence="2" id="KW-0732">Signal</keyword>
<sequence>MASIRRVLTSFWLIAAAASGSTGALAGTCRCEPPAQTVDADIAAAAHVFRGVVVGAEIVRTADGFATEIYVGETIPLKGGKPPFYKMVSPLPRACGLNVSVPQEYWFFTNEKGLIAPCSRSGPAAGTDFVALEAQVRDALAASRAGDYDADGYARAPSGLLSVPYLAAGVSIVVFVLVVLGLSWRAARRK</sequence>
<feature type="signal peptide" evidence="2">
    <location>
        <begin position="1"/>
        <end position="26"/>
    </location>
</feature>
<feature type="transmembrane region" description="Helical" evidence="1">
    <location>
        <begin position="165"/>
        <end position="184"/>
    </location>
</feature>
<comment type="caution">
    <text evidence="3">The sequence shown here is derived from an EMBL/GenBank/DDBJ whole genome shotgun (WGS) entry which is preliminary data.</text>
</comment>
<evidence type="ECO:0000313" key="3">
    <source>
        <dbReference type="EMBL" id="MCQ4165995.1"/>
    </source>
</evidence>
<evidence type="ECO:0000256" key="2">
    <source>
        <dbReference type="SAM" id="SignalP"/>
    </source>
</evidence>
<evidence type="ECO:0008006" key="5">
    <source>
        <dbReference type="Google" id="ProtNLM"/>
    </source>
</evidence>
<keyword evidence="4" id="KW-1185">Reference proteome</keyword>
<reference evidence="3" key="1">
    <citation type="submission" date="2022-07" db="EMBL/GenBank/DDBJ databases">
        <title>Tahibacter sp., a new gammaproteobacterium isolated from the silt sample collected at pig farm.</title>
        <authorList>
            <person name="Chen H."/>
        </authorList>
    </citation>
    <scope>NUCLEOTIDE SEQUENCE</scope>
    <source>
        <strain evidence="3">P2K</strain>
    </source>
</reference>
<keyword evidence="1" id="KW-0472">Membrane</keyword>
<dbReference type="RefSeq" id="WP_255915183.1">
    <property type="nucleotide sequence ID" value="NZ_JANFQO010000013.1"/>
</dbReference>
<keyword evidence="1" id="KW-0812">Transmembrane</keyword>